<proteinExistence type="inferred from homology"/>
<comment type="cofactor">
    <cofactor evidence="2">
        <name>Mg(2+)</name>
        <dbReference type="ChEBI" id="CHEBI:18420"/>
    </cofactor>
</comment>
<dbReference type="EC" id="3.1.26.4" evidence="6 14"/>
<evidence type="ECO:0000256" key="8">
    <source>
        <dbReference type="ARBA" id="ARBA00022490"/>
    </source>
</evidence>
<feature type="domain" description="RNase H type-2" evidence="18">
    <location>
        <begin position="36"/>
        <end position="225"/>
    </location>
</feature>
<dbReference type="PANTHER" id="PTHR10954">
    <property type="entry name" value="RIBONUCLEASE H2 SUBUNIT A"/>
    <property type="match status" value="1"/>
</dbReference>
<dbReference type="InterPro" id="IPR036397">
    <property type="entry name" value="RNaseH_sf"/>
</dbReference>
<dbReference type="Gene3D" id="3.30.420.10">
    <property type="entry name" value="Ribonuclease H-like superfamily/Ribonuclease H"/>
    <property type="match status" value="1"/>
</dbReference>
<comment type="function">
    <text evidence="3 14 16">Endonuclease that specifically degrades the RNA of RNA-DNA hybrids.</text>
</comment>
<evidence type="ECO:0000256" key="4">
    <source>
        <dbReference type="ARBA" id="ARBA00004496"/>
    </source>
</evidence>
<dbReference type="NCBIfam" id="NF000595">
    <property type="entry name" value="PRK00015.1-3"/>
    <property type="match status" value="1"/>
</dbReference>
<dbReference type="Proteomes" id="UP000476332">
    <property type="component" value="Unassembled WGS sequence"/>
</dbReference>
<dbReference type="GO" id="GO:0004523">
    <property type="term" value="F:RNA-DNA hybrid ribonuclease activity"/>
    <property type="evidence" value="ECO:0007669"/>
    <property type="project" value="UniProtKB-UniRule"/>
</dbReference>
<feature type="binding site" evidence="14 15">
    <location>
        <position position="42"/>
    </location>
    <ligand>
        <name>a divalent metal cation</name>
        <dbReference type="ChEBI" id="CHEBI:60240"/>
    </ligand>
</feature>
<keyword evidence="12 14" id="KW-0378">Hydrolase</keyword>
<dbReference type="PANTHER" id="PTHR10954:SF18">
    <property type="entry name" value="RIBONUCLEASE HII"/>
    <property type="match status" value="1"/>
</dbReference>
<dbReference type="EMBL" id="JAAAMJ010000002">
    <property type="protein sequence ID" value="NDV86012.1"/>
    <property type="molecule type" value="Genomic_DNA"/>
</dbReference>
<evidence type="ECO:0000256" key="15">
    <source>
        <dbReference type="PROSITE-ProRule" id="PRU01319"/>
    </source>
</evidence>
<comment type="cofactor">
    <cofactor evidence="14 15">
        <name>Mn(2+)</name>
        <dbReference type="ChEBI" id="CHEBI:29035"/>
    </cofactor>
    <cofactor evidence="14 15">
        <name>Mg(2+)</name>
        <dbReference type="ChEBI" id="CHEBI:18420"/>
    </cofactor>
    <text evidence="14 15">Manganese or magnesium. Binds 1 divalent metal ion per monomer in the absence of substrate. May bind a second metal ion after substrate binding.</text>
</comment>
<keyword evidence="20" id="KW-1185">Reference proteome</keyword>
<keyword evidence="10 14" id="KW-0479">Metal-binding</keyword>
<evidence type="ECO:0000256" key="7">
    <source>
        <dbReference type="ARBA" id="ARBA00019179"/>
    </source>
</evidence>
<evidence type="ECO:0000256" key="2">
    <source>
        <dbReference type="ARBA" id="ARBA00001946"/>
    </source>
</evidence>
<feature type="region of interest" description="Disordered" evidence="17">
    <location>
        <begin position="1"/>
        <end position="25"/>
    </location>
</feature>
<keyword evidence="9 14" id="KW-0540">Nuclease</keyword>
<sequence length="225" mass="23798">MARRSSDSPALPKGRAAKAPGPDFTREDQLLGSGARCVAGIDEAGRGPLAGPVVAAAVILDPARLPQGLDDSKKLERVDRERLFGEIVATAWVGIASASAREIDILNIRGATLLAMRRALHALGDPPCHVLIDGRDVPPRLRCPGTAVIGGDALSLSIAAASIVAKVTRDRMMYRACPTYAGYGFSRHVGYATAEHLSAIARLGPTPLHRMSFRPLRPDLLDAAE</sequence>
<evidence type="ECO:0000256" key="1">
    <source>
        <dbReference type="ARBA" id="ARBA00000077"/>
    </source>
</evidence>
<comment type="caution">
    <text evidence="19">The sequence shown here is derived from an EMBL/GenBank/DDBJ whole genome shotgun (WGS) entry which is preliminary data.</text>
</comment>
<accession>A0A6L9MEM4</accession>
<keyword evidence="8 14" id="KW-0963">Cytoplasm</keyword>
<comment type="catalytic activity">
    <reaction evidence="1 14 15 16">
        <text>Endonucleolytic cleavage to 5'-phosphomonoester.</text>
        <dbReference type="EC" id="3.1.26.4"/>
    </reaction>
</comment>
<feature type="binding site" evidence="14 15">
    <location>
        <position position="133"/>
    </location>
    <ligand>
        <name>a divalent metal cation</name>
        <dbReference type="ChEBI" id="CHEBI:60240"/>
    </ligand>
</feature>
<evidence type="ECO:0000256" key="16">
    <source>
        <dbReference type="RuleBase" id="RU003515"/>
    </source>
</evidence>
<dbReference type="CDD" id="cd07182">
    <property type="entry name" value="RNase_HII_bacteria_HII_like"/>
    <property type="match status" value="1"/>
</dbReference>
<reference evidence="19 20" key="1">
    <citation type="submission" date="2020-01" db="EMBL/GenBank/DDBJ databases">
        <title>Genomes of bacteria type strains.</title>
        <authorList>
            <person name="Chen J."/>
            <person name="Zhu S."/>
            <person name="Chen J."/>
        </authorList>
    </citation>
    <scope>NUCLEOTIDE SEQUENCE [LARGE SCALE GENOMIC DNA]</scope>
    <source>
        <strain evidence="19 20">KCTC 52919</strain>
    </source>
</reference>
<dbReference type="AlphaFoldDB" id="A0A6L9MEM4"/>
<dbReference type="GO" id="GO:0032299">
    <property type="term" value="C:ribonuclease H2 complex"/>
    <property type="evidence" value="ECO:0007669"/>
    <property type="project" value="TreeGrafter"/>
</dbReference>
<dbReference type="InterPro" id="IPR024567">
    <property type="entry name" value="RNase_HII/HIII_dom"/>
</dbReference>
<dbReference type="Pfam" id="PF01351">
    <property type="entry name" value="RNase_HII"/>
    <property type="match status" value="1"/>
</dbReference>
<dbReference type="GO" id="GO:0030145">
    <property type="term" value="F:manganese ion binding"/>
    <property type="evidence" value="ECO:0007669"/>
    <property type="project" value="UniProtKB-UniRule"/>
</dbReference>
<protein>
    <recommendedName>
        <fullName evidence="7 14">Ribonuclease HII</fullName>
        <shortName evidence="14">RNase HII</shortName>
        <ecNumber evidence="6 14">3.1.26.4</ecNumber>
    </recommendedName>
</protein>
<organism evidence="19 20">
    <name type="scientific">Aurantimonas aggregata</name>
    <dbReference type="NCBI Taxonomy" id="2047720"/>
    <lineage>
        <taxon>Bacteria</taxon>
        <taxon>Pseudomonadati</taxon>
        <taxon>Pseudomonadota</taxon>
        <taxon>Alphaproteobacteria</taxon>
        <taxon>Hyphomicrobiales</taxon>
        <taxon>Aurantimonadaceae</taxon>
        <taxon>Aurantimonas</taxon>
    </lineage>
</organism>
<evidence type="ECO:0000256" key="3">
    <source>
        <dbReference type="ARBA" id="ARBA00004065"/>
    </source>
</evidence>
<dbReference type="InterPro" id="IPR001352">
    <property type="entry name" value="RNase_HII/HIII"/>
</dbReference>
<evidence type="ECO:0000256" key="13">
    <source>
        <dbReference type="ARBA" id="ARBA00023211"/>
    </source>
</evidence>
<evidence type="ECO:0000313" key="19">
    <source>
        <dbReference type="EMBL" id="NDV86012.1"/>
    </source>
</evidence>
<evidence type="ECO:0000256" key="17">
    <source>
        <dbReference type="SAM" id="MobiDB-lite"/>
    </source>
</evidence>
<evidence type="ECO:0000256" key="12">
    <source>
        <dbReference type="ARBA" id="ARBA00022801"/>
    </source>
</evidence>
<dbReference type="GO" id="GO:0005737">
    <property type="term" value="C:cytoplasm"/>
    <property type="evidence" value="ECO:0007669"/>
    <property type="project" value="UniProtKB-SubCell"/>
</dbReference>
<dbReference type="GO" id="GO:0006298">
    <property type="term" value="P:mismatch repair"/>
    <property type="evidence" value="ECO:0007669"/>
    <property type="project" value="TreeGrafter"/>
</dbReference>
<feature type="binding site" evidence="14 15">
    <location>
        <position position="43"/>
    </location>
    <ligand>
        <name>a divalent metal cation</name>
        <dbReference type="ChEBI" id="CHEBI:60240"/>
    </ligand>
</feature>
<comment type="subcellular location">
    <subcellularLocation>
        <location evidence="4 14">Cytoplasm</location>
    </subcellularLocation>
</comment>
<evidence type="ECO:0000256" key="10">
    <source>
        <dbReference type="ARBA" id="ARBA00022723"/>
    </source>
</evidence>
<dbReference type="GO" id="GO:0003723">
    <property type="term" value="F:RNA binding"/>
    <property type="evidence" value="ECO:0007669"/>
    <property type="project" value="UniProtKB-UniRule"/>
</dbReference>
<keyword evidence="13 14" id="KW-0464">Manganese</keyword>
<evidence type="ECO:0000313" key="20">
    <source>
        <dbReference type="Proteomes" id="UP000476332"/>
    </source>
</evidence>
<dbReference type="GO" id="GO:0043137">
    <property type="term" value="P:DNA replication, removal of RNA primer"/>
    <property type="evidence" value="ECO:0007669"/>
    <property type="project" value="TreeGrafter"/>
</dbReference>
<keyword evidence="11 14" id="KW-0255">Endonuclease</keyword>
<dbReference type="PROSITE" id="PS51975">
    <property type="entry name" value="RNASE_H_2"/>
    <property type="match status" value="1"/>
</dbReference>
<dbReference type="InterPro" id="IPR022898">
    <property type="entry name" value="RNase_HII"/>
</dbReference>
<evidence type="ECO:0000256" key="6">
    <source>
        <dbReference type="ARBA" id="ARBA00012180"/>
    </source>
</evidence>
<comment type="similarity">
    <text evidence="5 14 16">Belongs to the RNase HII family.</text>
</comment>
<evidence type="ECO:0000256" key="5">
    <source>
        <dbReference type="ARBA" id="ARBA00007383"/>
    </source>
</evidence>
<evidence type="ECO:0000256" key="9">
    <source>
        <dbReference type="ARBA" id="ARBA00022722"/>
    </source>
</evidence>
<gene>
    <name evidence="14" type="primary">rnhB</name>
    <name evidence="19" type="ORF">GTW51_04770</name>
</gene>
<dbReference type="HAMAP" id="MF_00052_B">
    <property type="entry name" value="RNase_HII_B"/>
    <property type="match status" value="1"/>
</dbReference>
<dbReference type="SUPFAM" id="SSF53098">
    <property type="entry name" value="Ribonuclease H-like"/>
    <property type="match status" value="1"/>
</dbReference>
<evidence type="ECO:0000256" key="14">
    <source>
        <dbReference type="HAMAP-Rule" id="MF_00052"/>
    </source>
</evidence>
<dbReference type="InterPro" id="IPR012337">
    <property type="entry name" value="RNaseH-like_sf"/>
</dbReference>
<evidence type="ECO:0000256" key="11">
    <source>
        <dbReference type="ARBA" id="ARBA00022759"/>
    </source>
</evidence>
<name>A0A6L9MEM4_9HYPH</name>
<evidence type="ECO:0000259" key="18">
    <source>
        <dbReference type="PROSITE" id="PS51975"/>
    </source>
</evidence>